<keyword evidence="1" id="KW-0614">Plasmid</keyword>
<keyword evidence="2" id="KW-1185">Reference proteome</keyword>
<sequence length="106" mass="12080">MPWSHYRTRALKINQLLAKSVAQQHFSSQLNDHVSSTQMLRVSNADRQKSVLVRPRLKRCTRLPLAMPAAATVTHEAEHREGLLELLRLYISSQAGTSQNWHEPAI</sequence>
<dbReference type="EMBL" id="CP096568">
    <property type="protein sequence ID" value="UPU47024.1"/>
    <property type="molecule type" value="Genomic_DNA"/>
</dbReference>
<geneLocation type="plasmid" evidence="1 2">
    <name>pdjl-6-5</name>
</geneLocation>
<dbReference type="AlphaFoldDB" id="A0AB38RQJ8"/>
<proteinExistence type="predicted"/>
<dbReference type="RefSeq" id="WP_248671254.1">
    <property type="nucleotide sequence ID" value="NZ_CP096568.1"/>
</dbReference>
<protein>
    <submittedName>
        <fullName evidence="1">Uncharacterized protein</fullName>
    </submittedName>
</protein>
<evidence type="ECO:0000313" key="2">
    <source>
        <dbReference type="Proteomes" id="UP000831484"/>
    </source>
</evidence>
<organism evidence="1 2">
    <name type="scientific">Rhodococcus qingshengii JCM 15477</name>
    <dbReference type="NCBI Taxonomy" id="1303681"/>
    <lineage>
        <taxon>Bacteria</taxon>
        <taxon>Bacillati</taxon>
        <taxon>Actinomycetota</taxon>
        <taxon>Actinomycetes</taxon>
        <taxon>Mycobacteriales</taxon>
        <taxon>Nocardiaceae</taxon>
        <taxon>Rhodococcus</taxon>
        <taxon>Rhodococcus erythropolis group</taxon>
    </lineage>
</organism>
<gene>
    <name evidence="1" type="ORF">M0639_33640</name>
</gene>
<dbReference type="Proteomes" id="UP000831484">
    <property type="component" value="Plasmid pdjl-6-5"/>
</dbReference>
<evidence type="ECO:0000313" key="1">
    <source>
        <dbReference type="EMBL" id="UPU47024.1"/>
    </source>
</evidence>
<accession>A0AB38RQJ8</accession>
<reference evidence="2" key="1">
    <citation type="journal article" date="2022" name="Environ. Microbiol.">
        <title>Functional analysis, diversity, and distribution of carbendazim hydrolases MheI and CbmA, responsible for the initial step in carbendazim degradation.</title>
        <authorList>
            <person name="Zhang M."/>
            <person name="Bai X."/>
            <person name="Li Q."/>
            <person name="Zhang L."/>
            <person name="Zhu Q."/>
            <person name="Gao S."/>
            <person name="Ke Z."/>
            <person name="Jiang M."/>
            <person name="Hu J."/>
            <person name="Qiu J."/>
            <person name="Hong Q."/>
        </authorList>
    </citation>
    <scope>NUCLEOTIDE SEQUENCE [LARGE SCALE GENOMIC DNA]</scope>
    <source>
        <strain evidence="2">djl-6</strain>
    </source>
</reference>
<name>A0AB38RQJ8_RHOSG</name>